<gene>
    <name evidence="2" type="ORF">EVAR_76594_1</name>
</gene>
<accession>A0A4C1T806</accession>
<organism evidence="2 3">
    <name type="scientific">Eumeta variegata</name>
    <name type="common">Bagworm moth</name>
    <name type="synonym">Eumeta japonica</name>
    <dbReference type="NCBI Taxonomy" id="151549"/>
    <lineage>
        <taxon>Eukaryota</taxon>
        <taxon>Metazoa</taxon>
        <taxon>Ecdysozoa</taxon>
        <taxon>Arthropoda</taxon>
        <taxon>Hexapoda</taxon>
        <taxon>Insecta</taxon>
        <taxon>Pterygota</taxon>
        <taxon>Neoptera</taxon>
        <taxon>Endopterygota</taxon>
        <taxon>Lepidoptera</taxon>
        <taxon>Glossata</taxon>
        <taxon>Ditrysia</taxon>
        <taxon>Tineoidea</taxon>
        <taxon>Psychidae</taxon>
        <taxon>Oiketicinae</taxon>
        <taxon>Eumeta</taxon>
    </lineage>
</organism>
<dbReference type="SUPFAM" id="SSF56219">
    <property type="entry name" value="DNase I-like"/>
    <property type="match status" value="1"/>
</dbReference>
<feature type="region of interest" description="Disordered" evidence="1">
    <location>
        <begin position="46"/>
        <end position="138"/>
    </location>
</feature>
<dbReference type="Proteomes" id="UP000299102">
    <property type="component" value="Unassembled WGS sequence"/>
</dbReference>
<protein>
    <recommendedName>
        <fullName evidence="4">Nucleic-acid-binding protein from transposon X-element</fullName>
    </recommendedName>
</protein>
<dbReference type="EMBL" id="BGZK01000036">
    <property type="protein sequence ID" value="GBP09608.1"/>
    <property type="molecule type" value="Genomic_DNA"/>
</dbReference>
<evidence type="ECO:0000313" key="3">
    <source>
        <dbReference type="Proteomes" id="UP000299102"/>
    </source>
</evidence>
<evidence type="ECO:0008006" key="4">
    <source>
        <dbReference type="Google" id="ProtNLM"/>
    </source>
</evidence>
<proteinExistence type="predicted"/>
<dbReference type="InterPro" id="IPR036691">
    <property type="entry name" value="Endo/exonu/phosph_ase_sf"/>
</dbReference>
<dbReference type="AlphaFoldDB" id="A0A4C1T806"/>
<keyword evidence="3" id="KW-1185">Reference proteome</keyword>
<comment type="caution">
    <text evidence="2">The sequence shown here is derived from an EMBL/GenBank/DDBJ whole genome shotgun (WGS) entry which is preliminary data.</text>
</comment>
<feature type="compositionally biased region" description="Polar residues" evidence="1">
    <location>
        <begin position="101"/>
        <end position="112"/>
    </location>
</feature>
<reference evidence="2 3" key="1">
    <citation type="journal article" date="2019" name="Commun. Biol.">
        <title>The bagworm genome reveals a unique fibroin gene that provides high tensile strength.</title>
        <authorList>
            <person name="Kono N."/>
            <person name="Nakamura H."/>
            <person name="Ohtoshi R."/>
            <person name="Tomita M."/>
            <person name="Numata K."/>
            <person name="Arakawa K."/>
        </authorList>
    </citation>
    <scope>NUCLEOTIDE SEQUENCE [LARGE SCALE GENOMIC DNA]</scope>
</reference>
<sequence>MVAGISRPLRLQLICAECPRTRDSGEKPECVNCGQLHMANYRGCPKAPKFAPPKQKRSINNRPSRASEGLIRNDTNFPELAKPSRDAPAAFRPAPAPPTNPWTTRSAQPPSATSRPPRESQRSPPVPPPVSATAGSSSFGNDIQTVMAVLRAVSSSEIAEFAGQLRACRNVEEKLLILVRYHDLMNVTLLSFNANGLPKNIPELTMCMSEYGVDIALIQETFLKPTRPRACAIAGYAQLRTDRDAR</sequence>
<name>A0A4C1T806_EUMVA</name>
<dbReference type="OrthoDB" id="7487383at2759"/>
<evidence type="ECO:0000256" key="1">
    <source>
        <dbReference type="SAM" id="MobiDB-lite"/>
    </source>
</evidence>
<evidence type="ECO:0000313" key="2">
    <source>
        <dbReference type="EMBL" id="GBP09608.1"/>
    </source>
</evidence>